<evidence type="ECO:0000313" key="4">
    <source>
        <dbReference type="Proteomes" id="UP000828390"/>
    </source>
</evidence>
<gene>
    <name evidence="3" type="ORF">DPMN_082787</name>
</gene>
<organism evidence="3 4">
    <name type="scientific">Dreissena polymorpha</name>
    <name type="common">Zebra mussel</name>
    <name type="synonym">Mytilus polymorpha</name>
    <dbReference type="NCBI Taxonomy" id="45954"/>
    <lineage>
        <taxon>Eukaryota</taxon>
        <taxon>Metazoa</taxon>
        <taxon>Spiralia</taxon>
        <taxon>Lophotrochozoa</taxon>
        <taxon>Mollusca</taxon>
        <taxon>Bivalvia</taxon>
        <taxon>Autobranchia</taxon>
        <taxon>Heteroconchia</taxon>
        <taxon>Euheterodonta</taxon>
        <taxon>Imparidentia</taxon>
        <taxon>Neoheterodontei</taxon>
        <taxon>Myida</taxon>
        <taxon>Dreissenoidea</taxon>
        <taxon>Dreissenidae</taxon>
        <taxon>Dreissena</taxon>
    </lineage>
</organism>
<reference evidence="3" key="1">
    <citation type="journal article" date="2019" name="bioRxiv">
        <title>The Genome of the Zebra Mussel, Dreissena polymorpha: A Resource for Invasive Species Research.</title>
        <authorList>
            <person name="McCartney M.A."/>
            <person name="Auch B."/>
            <person name="Kono T."/>
            <person name="Mallez S."/>
            <person name="Zhang Y."/>
            <person name="Obille A."/>
            <person name="Becker A."/>
            <person name="Abrahante J.E."/>
            <person name="Garbe J."/>
            <person name="Badalamenti J.P."/>
            <person name="Herman A."/>
            <person name="Mangelson H."/>
            <person name="Liachko I."/>
            <person name="Sullivan S."/>
            <person name="Sone E.D."/>
            <person name="Koren S."/>
            <person name="Silverstein K.A.T."/>
            <person name="Beckman K.B."/>
            <person name="Gohl D.M."/>
        </authorList>
    </citation>
    <scope>NUCLEOTIDE SEQUENCE</scope>
    <source>
        <strain evidence="3">Duluth1</strain>
        <tissue evidence="3">Whole animal</tissue>
    </source>
</reference>
<feature type="domain" description="C-type lectin" evidence="2">
    <location>
        <begin position="1"/>
        <end position="88"/>
    </location>
</feature>
<dbReference type="PROSITE" id="PS50041">
    <property type="entry name" value="C_TYPE_LECTIN_2"/>
    <property type="match status" value="1"/>
</dbReference>
<evidence type="ECO:0000259" key="2">
    <source>
        <dbReference type="PROSITE" id="PS50041"/>
    </source>
</evidence>
<dbReference type="CDD" id="cd00037">
    <property type="entry name" value="CLECT"/>
    <property type="match status" value="1"/>
</dbReference>
<dbReference type="PANTHER" id="PTHR45710">
    <property type="entry name" value="C-TYPE LECTIN DOMAIN-CONTAINING PROTEIN 180"/>
    <property type="match status" value="1"/>
</dbReference>
<dbReference type="SMART" id="SM00034">
    <property type="entry name" value="CLECT"/>
    <property type="match status" value="1"/>
</dbReference>
<dbReference type="InterPro" id="IPR050828">
    <property type="entry name" value="C-type_lectin/matrix_domain"/>
</dbReference>
<reference evidence="3" key="2">
    <citation type="submission" date="2020-11" db="EMBL/GenBank/DDBJ databases">
        <authorList>
            <person name="McCartney M.A."/>
            <person name="Auch B."/>
            <person name="Kono T."/>
            <person name="Mallez S."/>
            <person name="Becker A."/>
            <person name="Gohl D.M."/>
            <person name="Silverstein K.A.T."/>
            <person name="Koren S."/>
            <person name="Bechman K.B."/>
            <person name="Herman A."/>
            <person name="Abrahante J.E."/>
            <person name="Garbe J."/>
        </authorList>
    </citation>
    <scope>NUCLEOTIDE SEQUENCE</scope>
    <source>
        <strain evidence="3">Duluth1</strain>
        <tissue evidence="3">Whole animal</tissue>
    </source>
</reference>
<proteinExistence type="predicted"/>
<dbReference type="EMBL" id="JAIWYP010000016">
    <property type="protein sequence ID" value="KAH3695330.1"/>
    <property type="molecule type" value="Genomic_DNA"/>
</dbReference>
<comment type="caution">
    <text evidence="3">The sequence shown here is derived from an EMBL/GenBank/DDBJ whole genome shotgun (WGS) entry which is preliminary data.</text>
</comment>
<dbReference type="InterPro" id="IPR016187">
    <property type="entry name" value="CTDL_fold"/>
</dbReference>
<dbReference type="PANTHER" id="PTHR45710:SF26">
    <property type="entry name" value="RH26557P"/>
    <property type="match status" value="1"/>
</dbReference>
<keyword evidence="4" id="KW-1185">Reference proteome</keyword>
<dbReference type="InterPro" id="IPR016186">
    <property type="entry name" value="C-type_lectin-like/link_sf"/>
</dbReference>
<feature type="region of interest" description="Disordered" evidence="1">
    <location>
        <begin position="100"/>
        <end position="154"/>
    </location>
</feature>
<evidence type="ECO:0000256" key="1">
    <source>
        <dbReference type="SAM" id="MobiDB-lite"/>
    </source>
</evidence>
<sequence length="154" mass="17936">MLCQMSYGAHLASVVSEEHLRWMSEIGGRKAFWIGLNAENQTGSWRYTNGEAVSYTRWKGEEPRVKRTLSRKNCVIVDKKRRMRNKPCASRKARLMCEQDIVTKEPVRAPPKRDISSISQPEPERREKNRLKKRKKNDPKTPRRNVNGGFFYGA</sequence>
<dbReference type="InterPro" id="IPR001304">
    <property type="entry name" value="C-type_lectin-like"/>
</dbReference>
<feature type="compositionally biased region" description="Basic and acidic residues" evidence="1">
    <location>
        <begin position="100"/>
        <end position="115"/>
    </location>
</feature>
<dbReference type="Proteomes" id="UP000828390">
    <property type="component" value="Unassembled WGS sequence"/>
</dbReference>
<evidence type="ECO:0000313" key="3">
    <source>
        <dbReference type="EMBL" id="KAH3695330.1"/>
    </source>
</evidence>
<dbReference type="Gene3D" id="3.10.100.10">
    <property type="entry name" value="Mannose-Binding Protein A, subunit A"/>
    <property type="match status" value="1"/>
</dbReference>
<dbReference type="AlphaFoldDB" id="A0A9D3Y861"/>
<dbReference type="Pfam" id="PF00059">
    <property type="entry name" value="Lectin_C"/>
    <property type="match status" value="1"/>
</dbReference>
<protein>
    <recommendedName>
        <fullName evidence="2">C-type lectin domain-containing protein</fullName>
    </recommendedName>
</protein>
<feature type="compositionally biased region" description="Basic residues" evidence="1">
    <location>
        <begin position="128"/>
        <end position="137"/>
    </location>
</feature>
<name>A0A9D3Y861_DREPO</name>
<dbReference type="SUPFAM" id="SSF56436">
    <property type="entry name" value="C-type lectin-like"/>
    <property type="match status" value="1"/>
</dbReference>
<accession>A0A9D3Y861</accession>